<proteinExistence type="predicted"/>
<keyword evidence="2" id="KW-1185">Reference proteome</keyword>
<sequence>MVMLCHPLVHHTTLDFRANIFLVAYPTPKYPNSPLSTFPSVVFNFNFVKKLNAEGASSLNMPLVVVIVLQHTAQASELIYEFDHLPVHPDSRWKSQGDTNLLALIQGVDVIQAAASFDTGLTTYCSFVLLYSNITISSVYSSSVPGYPDDDFNRALTDCSSQESSMRI</sequence>
<organism evidence="1 2">
    <name type="scientific">Necator americanus</name>
    <name type="common">Human hookworm</name>
    <dbReference type="NCBI Taxonomy" id="51031"/>
    <lineage>
        <taxon>Eukaryota</taxon>
        <taxon>Metazoa</taxon>
        <taxon>Ecdysozoa</taxon>
        <taxon>Nematoda</taxon>
        <taxon>Chromadorea</taxon>
        <taxon>Rhabditida</taxon>
        <taxon>Rhabditina</taxon>
        <taxon>Rhabditomorpha</taxon>
        <taxon>Strongyloidea</taxon>
        <taxon>Ancylostomatidae</taxon>
        <taxon>Bunostominae</taxon>
        <taxon>Necator</taxon>
    </lineage>
</organism>
<dbReference type="Proteomes" id="UP001303046">
    <property type="component" value="Unassembled WGS sequence"/>
</dbReference>
<reference evidence="1 2" key="1">
    <citation type="submission" date="2023-08" db="EMBL/GenBank/DDBJ databases">
        <title>A Necator americanus chromosomal reference genome.</title>
        <authorList>
            <person name="Ilik V."/>
            <person name="Petrzelkova K.J."/>
            <person name="Pardy F."/>
            <person name="Fuh T."/>
            <person name="Niatou-Singa F.S."/>
            <person name="Gouil Q."/>
            <person name="Baker L."/>
            <person name="Ritchie M.E."/>
            <person name="Jex A.R."/>
            <person name="Gazzola D."/>
            <person name="Li H."/>
            <person name="Toshio Fujiwara R."/>
            <person name="Zhan B."/>
            <person name="Aroian R.V."/>
            <person name="Pafco B."/>
            <person name="Schwarz E.M."/>
        </authorList>
    </citation>
    <scope>NUCLEOTIDE SEQUENCE [LARGE SCALE GENOMIC DNA]</scope>
    <source>
        <strain evidence="1 2">Aroian</strain>
        <tissue evidence="1">Whole animal</tissue>
    </source>
</reference>
<comment type="caution">
    <text evidence="1">The sequence shown here is derived from an EMBL/GenBank/DDBJ whole genome shotgun (WGS) entry which is preliminary data.</text>
</comment>
<protein>
    <submittedName>
        <fullName evidence="1">Uncharacterized protein</fullName>
    </submittedName>
</protein>
<gene>
    <name evidence="1" type="primary">Necator_chrII.g6390</name>
    <name evidence="1" type="ORF">RB195_018597</name>
</gene>
<name>A0ABR1CBU4_NECAM</name>
<accession>A0ABR1CBU4</accession>
<evidence type="ECO:0000313" key="1">
    <source>
        <dbReference type="EMBL" id="KAK6735479.1"/>
    </source>
</evidence>
<dbReference type="EMBL" id="JAVFWL010000002">
    <property type="protein sequence ID" value="KAK6735479.1"/>
    <property type="molecule type" value="Genomic_DNA"/>
</dbReference>
<evidence type="ECO:0000313" key="2">
    <source>
        <dbReference type="Proteomes" id="UP001303046"/>
    </source>
</evidence>